<evidence type="ECO:0000259" key="3">
    <source>
        <dbReference type="PROSITE" id="PS50943"/>
    </source>
</evidence>
<evidence type="ECO:0000256" key="1">
    <source>
        <dbReference type="ARBA" id="ARBA00023125"/>
    </source>
</evidence>
<dbReference type="SMART" id="SM00530">
    <property type="entry name" value="HTH_XRE"/>
    <property type="match status" value="1"/>
</dbReference>
<evidence type="ECO:0000313" key="4">
    <source>
        <dbReference type="EMBL" id="MBD1601298.1"/>
    </source>
</evidence>
<dbReference type="InterPro" id="IPR010982">
    <property type="entry name" value="Lambda_DNA-bd_dom_sf"/>
</dbReference>
<dbReference type="SUPFAM" id="SSF51182">
    <property type="entry name" value="RmlC-like cupins"/>
    <property type="match status" value="1"/>
</dbReference>
<sequence>MSPQLDGAESAQAGTVPEPSGPGPKVGARIRELRRARKLTLAQLAGMAGISIGTLSQVERERVSPTVRTLFSLGAALGVAPAWLLDSPDESDNDAPYIIRADRRQPLIDAAGLRKDLVSSTASRHLKGLYVSLDPGASSGSDFYVHRGEEIGFVVAGMLELKIQERTFMLHRGDSFSFPSDLPHRFSNPGPSQSIVFWVNCDVDTE</sequence>
<evidence type="ECO:0000256" key="2">
    <source>
        <dbReference type="SAM" id="MobiDB-lite"/>
    </source>
</evidence>
<dbReference type="Gene3D" id="1.10.260.40">
    <property type="entry name" value="lambda repressor-like DNA-binding domains"/>
    <property type="match status" value="1"/>
</dbReference>
<dbReference type="InterPro" id="IPR050807">
    <property type="entry name" value="TransReg_Diox_bact_type"/>
</dbReference>
<dbReference type="Pfam" id="PF01381">
    <property type="entry name" value="HTH_3"/>
    <property type="match status" value="1"/>
</dbReference>
<feature type="domain" description="HTH cro/C1-type" evidence="3">
    <location>
        <begin position="30"/>
        <end position="84"/>
    </location>
</feature>
<name>A0ABR7Z7K3_9PSED</name>
<organism evidence="4 5">
    <name type="scientific">Pseudomonas typographi</name>
    <dbReference type="NCBI Taxonomy" id="2715964"/>
    <lineage>
        <taxon>Bacteria</taxon>
        <taxon>Pseudomonadati</taxon>
        <taxon>Pseudomonadota</taxon>
        <taxon>Gammaproteobacteria</taxon>
        <taxon>Pseudomonadales</taxon>
        <taxon>Pseudomonadaceae</taxon>
        <taxon>Pseudomonas</taxon>
    </lineage>
</organism>
<dbReference type="Proteomes" id="UP000805841">
    <property type="component" value="Unassembled WGS sequence"/>
</dbReference>
<evidence type="ECO:0000313" key="5">
    <source>
        <dbReference type="Proteomes" id="UP000805841"/>
    </source>
</evidence>
<accession>A0ABR7Z7K3</accession>
<dbReference type="Gene3D" id="2.60.120.10">
    <property type="entry name" value="Jelly Rolls"/>
    <property type="match status" value="1"/>
</dbReference>
<dbReference type="RefSeq" id="WP_190424443.1">
    <property type="nucleotide sequence ID" value="NZ_JAAOCA010000033.1"/>
</dbReference>
<dbReference type="InterPro" id="IPR013096">
    <property type="entry name" value="Cupin_2"/>
</dbReference>
<protein>
    <submittedName>
        <fullName evidence="4">Cupin domain-containing protein</fullName>
    </submittedName>
</protein>
<comment type="caution">
    <text evidence="4">The sequence shown here is derived from an EMBL/GenBank/DDBJ whole genome shotgun (WGS) entry which is preliminary data.</text>
</comment>
<dbReference type="PROSITE" id="PS50943">
    <property type="entry name" value="HTH_CROC1"/>
    <property type="match status" value="1"/>
</dbReference>
<dbReference type="PANTHER" id="PTHR46797">
    <property type="entry name" value="HTH-TYPE TRANSCRIPTIONAL REGULATOR"/>
    <property type="match status" value="1"/>
</dbReference>
<dbReference type="EMBL" id="JAAOCA010000033">
    <property type="protein sequence ID" value="MBD1601298.1"/>
    <property type="molecule type" value="Genomic_DNA"/>
</dbReference>
<gene>
    <name evidence="4" type="ORF">HAQ05_21715</name>
</gene>
<keyword evidence="1" id="KW-0238">DNA-binding</keyword>
<dbReference type="SUPFAM" id="SSF47413">
    <property type="entry name" value="lambda repressor-like DNA-binding domains"/>
    <property type="match status" value="1"/>
</dbReference>
<keyword evidence="5" id="KW-1185">Reference proteome</keyword>
<dbReference type="CDD" id="cd02209">
    <property type="entry name" value="cupin_XRE_C"/>
    <property type="match status" value="1"/>
</dbReference>
<dbReference type="InterPro" id="IPR011051">
    <property type="entry name" value="RmlC_Cupin_sf"/>
</dbReference>
<dbReference type="CDD" id="cd00093">
    <property type="entry name" value="HTH_XRE"/>
    <property type="match status" value="1"/>
</dbReference>
<reference evidence="4 5" key="1">
    <citation type="journal article" date="2020" name="Insects">
        <title>Bacteria Belonging to Pseudomonas typographi sp. nov. from the Bark Beetle Ips typographus Have Genomic Potential to Aid in the Host Ecology.</title>
        <authorList>
            <person name="Peral-Aranega E."/>
            <person name="Saati-Santamaria Z."/>
            <person name="Kolarik M."/>
            <person name="Rivas R."/>
            <person name="Garcia-Fraile P."/>
        </authorList>
    </citation>
    <scope>NUCLEOTIDE SEQUENCE [LARGE SCALE GENOMIC DNA]</scope>
    <source>
        <strain evidence="4 5">CA3A</strain>
    </source>
</reference>
<dbReference type="InterPro" id="IPR014710">
    <property type="entry name" value="RmlC-like_jellyroll"/>
</dbReference>
<dbReference type="Pfam" id="PF07883">
    <property type="entry name" value="Cupin_2"/>
    <property type="match status" value="1"/>
</dbReference>
<proteinExistence type="predicted"/>
<dbReference type="InterPro" id="IPR001387">
    <property type="entry name" value="Cro/C1-type_HTH"/>
</dbReference>
<dbReference type="PANTHER" id="PTHR46797:SF2">
    <property type="entry name" value="TRANSCRIPTIONAL REGULATOR"/>
    <property type="match status" value="1"/>
</dbReference>
<feature type="region of interest" description="Disordered" evidence="2">
    <location>
        <begin position="1"/>
        <end position="26"/>
    </location>
</feature>